<dbReference type="EMBL" id="BKCJ011803399">
    <property type="protein sequence ID" value="GFD54216.1"/>
    <property type="molecule type" value="Genomic_DNA"/>
</dbReference>
<feature type="non-terminal residue" evidence="1">
    <location>
        <position position="1"/>
    </location>
</feature>
<sequence length="80" mass="8594">ATAGELRRPRALQQLVCAARPHRTRHALANGVLRATHAAGAERGAGAGVRAAQNGRRPELYRAPAGRPHRLLPVRQLQPV</sequence>
<feature type="non-terminal residue" evidence="1">
    <location>
        <position position="80"/>
    </location>
</feature>
<organism evidence="1">
    <name type="scientific">Tanacetum cinerariifolium</name>
    <name type="common">Dalmatian daisy</name>
    <name type="synonym">Chrysanthemum cinerariifolium</name>
    <dbReference type="NCBI Taxonomy" id="118510"/>
    <lineage>
        <taxon>Eukaryota</taxon>
        <taxon>Viridiplantae</taxon>
        <taxon>Streptophyta</taxon>
        <taxon>Embryophyta</taxon>
        <taxon>Tracheophyta</taxon>
        <taxon>Spermatophyta</taxon>
        <taxon>Magnoliopsida</taxon>
        <taxon>eudicotyledons</taxon>
        <taxon>Gunneridae</taxon>
        <taxon>Pentapetalae</taxon>
        <taxon>asterids</taxon>
        <taxon>campanulids</taxon>
        <taxon>Asterales</taxon>
        <taxon>Asteraceae</taxon>
        <taxon>Asteroideae</taxon>
        <taxon>Anthemideae</taxon>
        <taxon>Anthemidinae</taxon>
        <taxon>Tanacetum</taxon>
    </lineage>
</organism>
<gene>
    <name evidence="1" type="ORF">Tci_926185</name>
</gene>
<accession>A0A699X8Q4</accession>
<protein>
    <submittedName>
        <fullName evidence="1">Uncharacterized protein</fullName>
    </submittedName>
</protein>
<comment type="caution">
    <text evidence="1">The sequence shown here is derived from an EMBL/GenBank/DDBJ whole genome shotgun (WGS) entry which is preliminary data.</text>
</comment>
<reference evidence="1" key="1">
    <citation type="journal article" date="2019" name="Sci. Rep.">
        <title>Draft genome of Tanacetum cinerariifolium, the natural source of mosquito coil.</title>
        <authorList>
            <person name="Yamashiro T."/>
            <person name="Shiraishi A."/>
            <person name="Satake H."/>
            <person name="Nakayama K."/>
        </authorList>
    </citation>
    <scope>NUCLEOTIDE SEQUENCE</scope>
</reference>
<evidence type="ECO:0000313" key="1">
    <source>
        <dbReference type="EMBL" id="GFD54216.1"/>
    </source>
</evidence>
<dbReference type="AlphaFoldDB" id="A0A699X8Q4"/>
<proteinExistence type="predicted"/>
<name>A0A699X8Q4_TANCI</name>